<gene>
    <name evidence="4" type="ORF">AERYTH_14970</name>
</gene>
<name>A0A0U4BE20_9ACTN</name>
<feature type="transmembrane region" description="Helical" evidence="2">
    <location>
        <begin position="129"/>
        <end position="153"/>
    </location>
</feature>
<feature type="transmembrane region" description="Helical" evidence="2">
    <location>
        <begin position="159"/>
        <end position="180"/>
    </location>
</feature>
<evidence type="ECO:0000256" key="1">
    <source>
        <dbReference type="SAM" id="MobiDB-lite"/>
    </source>
</evidence>
<organism evidence="4 5">
    <name type="scientific">Aeromicrobium erythreum</name>
    <dbReference type="NCBI Taxonomy" id="2041"/>
    <lineage>
        <taxon>Bacteria</taxon>
        <taxon>Bacillati</taxon>
        <taxon>Actinomycetota</taxon>
        <taxon>Actinomycetes</taxon>
        <taxon>Propionibacteriales</taxon>
        <taxon>Nocardioidaceae</taxon>
        <taxon>Aeromicrobium</taxon>
    </lineage>
</organism>
<evidence type="ECO:0000313" key="4">
    <source>
        <dbReference type="EMBL" id="ALX05908.1"/>
    </source>
</evidence>
<dbReference type="AlphaFoldDB" id="A0A0U4BE20"/>
<feature type="transmembrane region" description="Helical" evidence="2">
    <location>
        <begin position="268"/>
        <end position="291"/>
    </location>
</feature>
<protein>
    <recommendedName>
        <fullName evidence="3">EccD-like transmembrane domain-containing protein</fullName>
    </recommendedName>
</protein>
<feature type="transmembrane region" description="Helical" evidence="2">
    <location>
        <begin position="211"/>
        <end position="230"/>
    </location>
</feature>
<feature type="transmembrane region" description="Helical" evidence="2">
    <location>
        <begin position="394"/>
        <end position="412"/>
    </location>
</feature>
<feature type="transmembrane region" description="Helical" evidence="2">
    <location>
        <begin position="187"/>
        <end position="205"/>
    </location>
</feature>
<dbReference type="RefSeq" id="WP_067860349.1">
    <property type="nucleotide sequence ID" value="NZ_CP011502.1"/>
</dbReference>
<evidence type="ECO:0000259" key="3">
    <source>
        <dbReference type="Pfam" id="PF19053"/>
    </source>
</evidence>
<feature type="transmembrane region" description="Helical" evidence="2">
    <location>
        <begin position="242"/>
        <end position="262"/>
    </location>
</feature>
<keyword evidence="2" id="KW-1133">Transmembrane helix</keyword>
<keyword evidence="2" id="KW-0472">Membrane</keyword>
<dbReference type="Proteomes" id="UP000067689">
    <property type="component" value="Chromosome"/>
</dbReference>
<dbReference type="STRING" id="2041.AERYTH_14970"/>
<dbReference type="EMBL" id="CP011502">
    <property type="protein sequence ID" value="ALX05908.1"/>
    <property type="molecule type" value="Genomic_DNA"/>
</dbReference>
<feature type="transmembrane region" description="Helical" evidence="2">
    <location>
        <begin position="363"/>
        <end position="382"/>
    </location>
</feature>
<feature type="compositionally biased region" description="Low complexity" evidence="1">
    <location>
        <begin position="98"/>
        <end position="119"/>
    </location>
</feature>
<reference evidence="4 5" key="1">
    <citation type="journal article" date="1991" name="Int. J. Syst. Bacteriol.">
        <title>Description of the erythromycin-producing bacterium Arthrobacter sp. strain NRRL B-3381 as Aeromicrobium erythreum gen. nov., sp. nov.</title>
        <authorList>
            <person name="Miller E.S."/>
            <person name="Woese C.R."/>
            <person name="Brenner S."/>
        </authorList>
    </citation>
    <scope>NUCLEOTIDE SEQUENCE [LARGE SCALE GENOMIC DNA]</scope>
    <source>
        <strain evidence="4 5">AR18</strain>
    </source>
</reference>
<accession>A0A0U4BE20</accession>
<dbReference type="Pfam" id="PF19053">
    <property type="entry name" value="EccD"/>
    <property type="match status" value="1"/>
</dbReference>
<dbReference type="KEGG" id="aer:AERYTH_14970"/>
<feature type="region of interest" description="Disordered" evidence="1">
    <location>
        <begin position="84"/>
        <end position="119"/>
    </location>
</feature>
<dbReference type="PATRIC" id="fig|2041.4.peg.3127"/>
<keyword evidence="5" id="KW-1185">Reference proteome</keyword>
<evidence type="ECO:0000313" key="5">
    <source>
        <dbReference type="Proteomes" id="UP000067689"/>
    </source>
</evidence>
<dbReference type="InterPro" id="IPR044049">
    <property type="entry name" value="EccD_transm"/>
</dbReference>
<feature type="transmembrane region" description="Helical" evidence="2">
    <location>
        <begin position="418"/>
        <end position="437"/>
    </location>
</feature>
<proteinExistence type="predicted"/>
<sequence>MSESTALATIRLSVVGDAGRVDLAVPRWADVGAVAAGFRDQTGSGPVLLSTATGRALDPTTSVHAARLEHGDLLVAVDADAAPVSTAPTGRGSRGRRAQPAAPATSTVAPLPALAPPTDRAARSATGSVVARLAPGAVAVAGLLAATAGALTGGTAADAASGALALVVLAVAGIVGLRVPAGAHDRAWLSVVPLLLAAAVVLQLPPGQAGATTLAVTVAGLAVACGSAALRAAVPGVADEELAVQLVAGVGVALLATVTLLADWSTTTLAALVLLAAVLGARLLPSFVVDVPDHVLVDLQRLAVTAWTAREQPRRSFRGVVREDDVRAVALRALRLVGAATVVCSLLVAASGAWLLLAPTDGARDVGATLVCAATGAALVLSGRTLRAQQARRWQRTTGTALLLATAASLLLEVGDDARVAGATVAVLLGLVLALVARSAGRGWTSVWWSRSAEIAEGLAFVAVVGAFPLVSGLFDWMRVLTSS</sequence>
<feature type="domain" description="EccD-like transmembrane" evidence="3">
    <location>
        <begin position="136"/>
        <end position="480"/>
    </location>
</feature>
<evidence type="ECO:0000256" key="2">
    <source>
        <dbReference type="SAM" id="Phobius"/>
    </source>
</evidence>
<dbReference type="OrthoDB" id="3820682at2"/>
<feature type="transmembrane region" description="Helical" evidence="2">
    <location>
        <begin position="336"/>
        <end position="357"/>
    </location>
</feature>
<keyword evidence="2" id="KW-0812">Transmembrane</keyword>
<feature type="transmembrane region" description="Helical" evidence="2">
    <location>
        <begin position="458"/>
        <end position="478"/>
    </location>
</feature>